<dbReference type="PROSITE" id="PS00135">
    <property type="entry name" value="TRYPSIN_SER"/>
    <property type="match status" value="1"/>
</dbReference>
<dbReference type="Gene3D" id="2.40.10.10">
    <property type="entry name" value="Trypsin-like serine proteases"/>
    <property type="match status" value="2"/>
</dbReference>
<feature type="non-terminal residue" evidence="9">
    <location>
        <position position="366"/>
    </location>
</feature>
<keyword evidence="2" id="KW-0964">Secreted</keyword>
<evidence type="ECO:0000256" key="2">
    <source>
        <dbReference type="ARBA" id="ARBA00022525"/>
    </source>
</evidence>
<keyword evidence="3" id="KW-0645">Protease</keyword>
<dbReference type="InterPro" id="IPR043504">
    <property type="entry name" value="Peptidase_S1_PA_chymotrypsin"/>
</dbReference>
<dbReference type="GO" id="GO:0004252">
    <property type="term" value="F:serine-type endopeptidase activity"/>
    <property type="evidence" value="ECO:0007669"/>
    <property type="project" value="InterPro"/>
</dbReference>
<dbReference type="Proteomes" id="UP001497623">
    <property type="component" value="Unassembled WGS sequence"/>
</dbReference>
<accession>A0AAV2QWS4</accession>
<dbReference type="AlphaFoldDB" id="A0AAV2QWS4"/>
<evidence type="ECO:0000256" key="4">
    <source>
        <dbReference type="ARBA" id="ARBA00022801"/>
    </source>
</evidence>
<gene>
    <name evidence="9" type="ORF">MNOR_LOCUS17757</name>
</gene>
<dbReference type="PANTHER" id="PTHR24264">
    <property type="entry name" value="TRYPSIN-RELATED"/>
    <property type="match status" value="1"/>
</dbReference>
<keyword evidence="5" id="KW-0720">Serine protease</keyword>
<dbReference type="PROSITE" id="PS50240">
    <property type="entry name" value="TRYPSIN_DOM"/>
    <property type="match status" value="1"/>
</dbReference>
<dbReference type="InterPro" id="IPR009003">
    <property type="entry name" value="Peptidase_S1_PA"/>
</dbReference>
<evidence type="ECO:0000313" key="10">
    <source>
        <dbReference type="Proteomes" id="UP001497623"/>
    </source>
</evidence>
<dbReference type="SUPFAM" id="SSF50494">
    <property type="entry name" value="Trypsin-like serine proteases"/>
    <property type="match status" value="1"/>
</dbReference>
<keyword evidence="6" id="KW-1015">Disulfide bond</keyword>
<comment type="caution">
    <text evidence="9">The sequence shown here is derived from an EMBL/GenBank/DDBJ whole genome shotgun (WGS) entry which is preliminary data.</text>
</comment>
<keyword evidence="10" id="KW-1185">Reference proteome</keyword>
<comment type="similarity">
    <text evidence="7">Belongs to the peptidase S1 family. CLIP subfamily.</text>
</comment>
<evidence type="ECO:0000256" key="6">
    <source>
        <dbReference type="ARBA" id="ARBA00023157"/>
    </source>
</evidence>
<reference evidence="9 10" key="1">
    <citation type="submission" date="2024-05" db="EMBL/GenBank/DDBJ databases">
        <authorList>
            <person name="Wallberg A."/>
        </authorList>
    </citation>
    <scope>NUCLEOTIDE SEQUENCE [LARGE SCALE GENOMIC DNA]</scope>
</reference>
<dbReference type="CDD" id="cd00190">
    <property type="entry name" value="Tryp_SPc"/>
    <property type="match status" value="1"/>
</dbReference>
<evidence type="ECO:0000256" key="1">
    <source>
        <dbReference type="ARBA" id="ARBA00004613"/>
    </source>
</evidence>
<dbReference type="GO" id="GO:0006508">
    <property type="term" value="P:proteolysis"/>
    <property type="evidence" value="ECO:0007669"/>
    <property type="project" value="UniProtKB-KW"/>
</dbReference>
<comment type="subcellular location">
    <subcellularLocation>
        <location evidence="1">Secreted</location>
    </subcellularLocation>
</comment>
<evidence type="ECO:0000256" key="7">
    <source>
        <dbReference type="ARBA" id="ARBA00024195"/>
    </source>
</evidence>
<dbReference type="PANTHER" id="PTHR24264:SF65">
    <property type="entry name" value="SRCR DOMAIN-CONTAINING PROTEIN"/>
    <property type="match status" value="1"/>
</dbReference>
<evidence type="ECO:0000256" key="5">
    <source>
        <dbReference type="ARBA" id="ARBA00022825"/>
    </source>
</evidence>
<name>A0AAV2QWS4_MEGNR</name>
<dbReference type="GO" id="GO:0005615">
    <property type="term" value="C:extracellular space"/>
    <property type="evidence" value="ECO:0007669"/>
    <property type="project" value="TreeGrafter"/>
</dbReference>
<dbReference type="SMART" id="SM00020">
    <property type="entry name" value="Tryp_SPc"/>
    <property type="match status" value="1"/>
</dbReference>
<feature type="domain" description="Peptidase S1" evidence="8">
    <location>
        <begin position="129"/>
        <end position="354"/>
    </location>
</feature>
<dbReference type="InterPro" id="IPR050127">
    <property type="entry name" value="Serine_Proteases_S1"/>
</dbReference>
<evidence type="ECO:0000259" key="8">
    <source>
        <dbReference type="PROSITE" id="PS50240"/>
    </source>
</evidence>
<dbReference type="InterPro" id="IPR001254">
    <property type="entry name" value="Trypsin_dom"/>
</dbReference>
<protein>
    <recommendedName>
        <fullName evidence="8">Peptidase S1 domain-containing protein</fullName>
    </recommendedName>
</protein>
<evidence type="ECO:0000256" key="3">
    <source>
        <dbReference type="ARBA" id="ARBA00022670"/>
    </source>
</evidence>
<proteinExistence type="inferred from homology"/>
<keyword evidence="4" id="KW-0378">Hydrolase</keyword>
<evidence type="ECO:0000313" key="9">
    <source>
        <dbReference type="EMBL" id="CAL4104373.1"/>
    </source>
</evidence>
<dbReference type="FunFam" id="2.40.10.10:FF:000002">
    <property type="entry name" value="Transmembrane protease serine"/>
    <property type="match status" value="1"/>
</dbReference>
<dbReference type="InterPro" id="IPR033116">
    <property type="entry name" value="TRYPSIN_SER"/>
</dbReference>
<dbReference type="Pfam" id="PF00089">
    <property type="entry name" value="Trypsin"/>
    <property type="match status" value="1"/>
</dbReference>
<sequence length="366" mass="40199">MPILELKGEDFAHFYKAGDGVKELKLECSVFGLRKPRRGQCQDYMMVSDGHEISGRIDKHSDYAFRAMPTLHNCTGSTERRSAKAHSRFFQELFVDRVHSQAMVPIHLRPLVIKGASCGCGRINKPTKIVGGQKTEEHEYPWMVAIVKKFTTGSFCRGGGAKVRWPLGHANFCEQCITFSNVAYQVLVGAHSTVNPADAEKRLNPIRIVEHPKYDYGVVSTLTMIMVFLVIYKNDLINCICSSPLSIFKDIFVKLAGGGDQAKVLMEVTVTTVNNAYCEKSYPGEILDTMLCAGGEGGKDACQGDSGGPLIASAGNHHVIIGVVSWGRGCAMAGYPGVYTRVTEYLDWIDKEVNSIDEDITVCASE</sequence>
<dbReference type="EMBL" id="CAXKWB010012369">
    <property type="protein sequence ID" value="CAL4104373.1"/>
    <property type="molecule type" value="Genomic_DNA"/>
</dbReference>
<organism evidence="9 10">
    <name type="scientific">Meganyctiphanes norvegica</name>
    <name type="common">Northern krill</name>
    <name type="synonym">Thysanopoda norvegica</name>
    <dbReference type="NCBI Taxonomy" id="48144"/>
    <lineage>
        <taxon>Eukaryota</taxon>
        <taxon>Metazoa</taxon>
        <taxon>Ecdysozoa</taxon>
        <taxon>Arthropoda</taxon>
        <taxon>Crustacea</taxon>
        <taxon>Multicrustacea</taxon>
        <taxon>Malacostraca</taxon>
        <taxon>Eumalacostraca</taxon>
        <taxon>Eucarida</taxon>
        <taxon>Euphausiacea</taxon>
        <taxon>Euphausiidae</taxon>
        <taxon>Meganyctiphanes</taxon>
    </lineage>
</organism>